<keyword evidence="1" id="KW-0812">Transmembrane</keyword>
<keyword evidence="1" id="KW-1133">Transmembrane helix</keyword>
<reference evidence="2 3" key="1">
    <citation type="submission" date="2020-05" db="EMBL/GenBank/DDBJ databases">
        <authorList>
            <person name="Petersen J."/>
            <person name="Sayavedra L."/>
        </authorList>
    </citation>
    <scope>NUCLEOTIDE SEQUENCE [LARGE SCALE GENOMIC DNA]</scope>
    <source>
        <strain evidence="2">B azoricus SOX ET2 1586I</strain>
    </source>
</reference>
<dbReference type="RefSeq" id="WP_202784783.1">
    <property type="nucleotide sequence ID" value="NZ_CAHJWF010000616.1"/>
</dbReference>
<dbReference type="InterPro" id="IPR001646">
    <property type="entry name" value="5peptide_repeat"/>
</dbReference>
<sequence>MRKILTSVEILENKSTLRFSYDDNSQKDYLINVDTQRRTIKIDNDNYSLIESSEQVRERMQNIEEYIDFEKCIFLINPNFRGDQFTMDASFSYSIFSNGASFDSAIFKKNVFFISAQFTQYASFCKAKFDKTKLDKETSFNLAIFNKIVTFNDAEFSGEVEFLGTIFNDEVYFGVHTASDNKLSTDILHLPEFSEKVDFTEAIFKNVLNFSGVKSIELDLKHTIIDRMEYNNTEFSSDNRETFLTLKNVALKQNDQIKALEFHTQEYQTYLKVLRKNKTNKNLLDRFILTFEYCTSAFGTSAIRSIGSFVFIVILFYVSINGFNYDARTIVDFASPLSYDIDKIFRRSDDVSDVGRYLFFLYKILQVALIYEMIKSFRKFSRTL</sequence>
<proteinExistence type="predicted"/>
<keyword evidence="3" id="KW-1185">Reference proteome</keyword>
<feature type="transmembrane region" description="Helical" evidence="1">
    <location>
        <begin position="302"/>
        <end position="320"/>
    </location>
</feature>
<protein>
    <recommendedName>
        <fullName evidence="4">Pentapeptide repeat-containing protein</fullName>
    </recommendedName>
</protein>
<dbReference type="EMBL" id="CAHJWF010000616">
    <property type="protein sequence ID" value="CAB5508431.1"/>
    <property type="molecule type" value="Genomic_DNA"/>
</dbReference>
<evidence type="ECO:0000313" key="3">
    <source>
        <dbReference type="Proteomes" id="UP000626656"/>
    </source>
</evidence>
<dbReference type="Proteomes" id="UP000626656">
    <property type="component" value="Unassembled WGS sequence"/>
</dbReference>
<dbReference type="Pfam" id="PF13576">
    <property type="entry name" value="Pentapeptide_3"/>
    <property type="match status" value="1"/>
</dbReference>
<comment type="caution">
    <text evidence="2">The sequence shown here is derived from an EMBL/GenBank/DDBJ whole genome shotgun (WGS) entry which is preliminary data.</text>
</comment>
<organism evidence="2 3">
    <name type="scientific">Bathymodiolus thermophilus thioautotrophic gill symbiont</name>
    <dbReference type="NCBI Taxonomy" id="2360"/>
    <lineage>
        <taxon>Bacteria</taxon>
        <taxon>Pseudomonadati</taxon>
        <taxon>Pseudomonadota</taxon>
        <taxon>Gammaproteobacteria</taxon>
        <taxon>sulfur-oxidizing symbionts</taxon>
    </lineage>
</organism>
<evidence type="ECO:0000313" key="2">
    <source>
        <dbReference type="EMBL" id="CAB5508431.1"/>
    </source>
</evidence>
<gene>
    <name evidence="2" type="ORF">AZO1586I_2706</name>
</gene>
<evidence type="ECO:0000256" key="1">
    <source>
        <dbReference type="SAM" id="Phobius"/>
    </source>
</evidence>
<keyword evidence="1" id="KW-0472">Membrane</keyword>
<name>A0ABN7GGY0_9GAMM</name>
<accession>A0ABN7GGY0</accession>
<evidence type="ECO:0008006" key="4">
    <source>
        <dbReference type="Google" id="ProtNLM"/>
    </source>
</evidence>